<dbReference type="PANTHER" id="PTHR48081:SF13">
    <property type="entry name" value="ALPHA_BETA HYDROLASE"/>
    <property type="match status" value="1"/>
</dbReference>
<evidence type="ECO:0000256" key="1">
    <source>
        <dbReference type="ARBA" id="ARBA00022801"/>
    </source>
</evidence>
<dbReference type="InterPro" id="IPR049492">
    <property type="entry name" value="BD-FAE-like_dom"/>
</dbReference>
<keyword evidence="1" id="KW-0378">Hydrolase</keyword>
<sequence>MIYREVPGFRPLELELSGPDDPVATIVYLHGGGWRRGSRLHSLPGFEHLTDELVAHGFRVAAADYRLSGEATFPAPLDDVRAAIESVRDGKPVFVWGESAGAHLGLLAALTGSTVDAVVAWFPPTDLLGLTGDVSRETSLLGAPPDSVPDLARAASPVTHAHAGAPPVLLMHGSDDDLVPASQSVRLAGALRDAGAPVELHLVPGARHRWIGADPAAVVATSVKFLRAALTR</sequence>
<dbReference type="Pfam" id="PF20434">
    <property type="entry name" value="BD-FAE"/>
    <property type="match status" value="1"/>
</dbReference>
<gene>
    <name evidence="3" type="ORF">SAMN05421837_102528</name>
</gene>
<dbReference type="GO" id="GO:0016787">
    <property type="term" value="F:hydrolase activity"/>
    <property type="evidence" value="ECO:0007669"/>
    <property type="project" value="UniProtKB-KW"/>
</dbReference>
<name>A0A1H5QDT2_9PSEU</name>
<keyword evidence="4" id="KW-1185">Reference proteome</keyword>
<dbReference type="AlphaFoldDB" id="A0A1H5QDT2"/>
<evidence type="ECO:0000259" key="2">
    <source>
        <dbReference type="Pfam" id="PF20434"/>
    </source>
</evidence>
<dbReference type="RefSeq" id="WP_086678269.1">
    <property type="nucleotide sequence ID" value="NZ_FNUJ01000002.1"/>
</dbReference>
<evidence type="ECO:0000313" key="4">
    <source>
        <dbReference type="Proteomes" id="UP000198878"/>
    </source>
</evidence>
<dbReference type="PANTHER" id="PTHR48081">
    <property type="entry name" value="AB HYDROLASE SUPERFAMILY PROTEIN C4A8.06C"/>
    <property type="match status" value="1"/>
</dbReference>
<dbReference type="STRING" id="218821.SAMN05421837_102528"/>
<evidence type="ECO:0000313" key="3">
    <source>
        <dbReference type="EMBL" id="SEF24014.1"/>
    </source>
</evidence>
<accession>A0A1H5QDT2</accession>
<protein>
    <submittedName>
        <fullName evidence="3">Prolyl oligopeptidase family protein</fullName>
    </submittedName>
</protein>
<reference evidence="4" key="1">
    <citation type="submission" date="2016-10" db="EMBL/GenBank/DDBJ databases">
        <authorList>
            <person name="Varghese N."/>
            <person name="Submissions S."/>
        </authorList>
    </citation>
    <scope>NUCLEOTIDE SEQUENCE [LARGE SCALE GENOMIC DNA]</scope>
    <source>
        <strain evidence="4">DSM 44654</strain>
    </source>
</reference>
<dbReference type="Proteomes" id="UP000198878">
    <property type="component" value="Unassembled WGS sequence"/>
</dbReference>
<proteinExistence type="predicted"/>
<dbReference type="InterPro" id="IPR050300">
    <property type="entry name" value="GDXG_lipolytic_enzyme"/>
</dbReference>
<dbReference type="OrthoDB" id="9803828at2"/>
<dbReference type="SUPFAM" id="SSF53474">
    <property type="entry name" value="alpha/beta-Hydrolases"/>
    <property type="match status" value="1"/>
</dbReference>
<organism evidence="3 4">
    <name type="scientific">Amycolatopsis pretoriensis</name>
    <dbReference type="NCBI Taxonomy" id="218821"/>
    <lineage>
        <taxon>Bacteria</taxon>
        <taxon>Bacillati</taxon>
        <taxon>Actinomycetota</taxon>
        <taxon>Actinomycetes</taxon>
        <taxon>Pseudonocardiales</taxon>
        <taxon>Pseudonocardiaceae</taxon>
        <taxon>Amycolatopsis</taxon>
    </lineage>
</organism>
<feature type="domain" description="BD-FAE-like" evidence="2">
    <location>
        <begin position="21"/>
        <end position="191"/>
    </location>
</feature>
<dbReference type="EMBL" id="FNUJ01000002">
    <property type="protein sequence ID" value="SEF24014.1"/>
    <property type="molecule type" value="Genomic_DNA"/>
</dbReference>
<dbReference type="InterPro" id="IPR029058">
    <property type="entry name" value="AB_hydrolase_fold"/>
</dbReference>
<dbReference type="Gene3D" id="3.40.50.1820">
    <property type="entry name" value="alpha/beta hydrolase"/>
    <property type="match status" value="1"/>
</dbReference>